<evidence type="ECO:0000256" key="13">
    <source>
        <dbReference type="ARBA" id="ARBA00049494"/>
    </source>
</evidence>
<evidence type="ECO:0000256" key="7">
    <source>
        <dbReference type="ARBA" id="ARBA00022741"/>
    </source>
</evidence>
<evidence type="ECO:0000259" key="15">
    <source>
        <dbReference type="SMART" id="SM00904"/>
    </source>
</evidence>
<evidence type="ECO:0000313" key="17">
    <source>
        <dbReference type="Proteomes" id="UP000231343"/>
    </source>
</evidence>
<dbReference type="Pfam" id="PF06574">
    <property type="entry name" value="FAD_syn"/>
    <property type="match status" value="1"/>
</dbReference>
<name>A0A2H0XX20_UNCSA</name>
<dbReference type="InterPro" id="IPR015865">
    <property type="entry name" value="Riboflavin_kinase_bac/euk"/>
</dbReference>
<dbReference type="EMBL" id="PEYM01000084">
    <property type="protein sequence ID" value="PIS29462.1"/>
    <property type="molecule type" value="Genomic_DNA"/>
</dbReference>
<evidence type="ECO:0000313" key="16">
    <source>
        <dbReference type="EMBL" id="PIS29462.1"/>
    </source>
</evidence>
<dbReference type="GO" id="GO:0005524">
    <property type="term" value="F:ATP binding"/>
    <property type="evidence" value="ECO:0007669"/>
    <property type="project" value="UniProtKB-UniRule"/>
</dbReference>
<dbReference type="PIRSF" id="PIRSF004491">
    <property type="entry name" value="FAD_Synth"/>
    <property type="match status" value="1"/>
</dbReference>
<dbReference type="Pfam" id="PF01687">
    <property type="entry name" value="Flavokinase"/>
    <property type="match status" value="1"/>
</dbReference>
<dbReference type="Gene3D" id="2.40.30.30">
    <property type="entry name" value="Riboflavin kinase-like"/>
    <property type="match status" value="1"/>
</dbReference>
<dbReference type="CDD" id="cd02064">
    <property type="entry name" value="FAD_synthetase_N"/>
    <property type="match status" value="1"/>
</dbReference>
<dbReference type="NCBIfam" id="NF004162">
    <property type="entry name" value="PRK05627.1-5"/>
    <property type="match status" value="1"/>
</dbReference>
<dbReference type="UniPathway" id="UPA00277">
    <property type="reaction ID" value="UER00407"/>
</dbReference>
<keyword evidence="7 14" id="KW-0547">Nucleotide-binding</keyword>
<dbReference type="InterPro" id="IPR023468">
    <property type="entry name" value="Riboflavin_kinase"/>
</dbReference>
<evidence type="ECO:0000256" key="8">
    <source>
        <dbReference type="ARBA" id="ARBA00022777"/>
    </source>
</evidence>
<dbReference type="FunFam" id="3.40.50.620:FF:000021">
    <property type="entry name" value="Riboflavin biosynthesis protein"/>
    <property type="match status" value="1"/>
</dbReference>
<evidence type="ECO:0000256" key="12">
    <source>
        <dbReference type="ARBA" id="ARBA00047880"/>
    </source>
</evidence>
<evidence type="ECO:0000256" key="9">
    <source>
        <dbReference type="ARBA" id="ARBA00022827"/>
    </source>
</evidence>
<dbReference type="EC" id="2.7.1.26" evidence="14"/>
<dbReference type="AlphaFoldDB" id="A0A2H0XX20"/>
<evidence type="ECO:0000256" key="4">
    <source>
        <dbReference type="ARBA" id="ARBA00022643"/>
    </source>
</evidence>
<organism evidence="16 17">
    <name type="scientific">Candidatus Saganbacteria bacterium CG08_land_8_20_14_0_20_45_16</name>
    <dbReference type="NCBI Taxonomy" id="2014293"/>
    <lineage>
        <taxon>Bacteria</taxon>
        <taxon>Bacillati</taxon>
        <taxon>Saganbacteria</taxon>
    </lineage>
</organism>
<dbReference type="GO" id="GO:0009398">
    <property type="term" value="P:FMN biosynthetic process"/>
    <property type="evidence" value="ECO:0007669"/>
    <property type="project" value="UniProtKB-UniRule"/>
</dbReference>
<comment type="catalytic activity">
    <reaction evidence="12 14">
        <text>riboflavin + ATP = FMN + ADP + H(+)</text>
        <dbReference type="Rhea" id="RHEA:14357"/>
        <dbReference type="ChEBI" id="CHEBI:15378"/>
        <dbReference type="ChEBI" id="CHEBI:30616"/>
        <dbReference type="ChEBI" id="CHEBI:57986"/>
        <dbReference type="ChEBI" id="CHEBI:58210"/>
        <dbReference type="ChEBI" id="CHEBI:456216"/>
        <dbReference type="EC" id="2.7.1.26"/>
    </reaction>
</comment>
<dbReference type="NCBIfam" id="TIGR00083">
    <property type="entry name" value="ribF"/>
    <property type="match status" value="1"/>
</dbReference>
<keyword evidence="9 14" id="KW-0274">FAD</keyword>
<keyword evidence="6 14" id="KW-0548">Nucleotidyltransferase</keyword>
<keyword evidence="3 14" id="KW-0285">Flavoprotein</keyword>
<dbReference type="SMART" id="SM00904">
    <property type="entry name" value="Flavokinase"/>
    <property type="match status" value="1"/>
</dbReference>
<dbReference type="EC" id="2.7.7.2" evidence="14"/>
<evidence type="ECO:0000256" key="10">
    <source>
        <dbReference type="ARBA" id="ARBA00022840"/>
    </source>
</evidence>
<dbReference type="SUPFAM" id="SSF52374">
    <property type="entry name" value="Nucleotidylyl transferase"/>
    <property type="match status" value="1"/>
</dbReference>
<comment type="pathway">
    <text evidence="2 14">Cofactor biosynthesis; FMN biosynthesis; FMN from riboflavin (ATP route): step 1/1.</text>
</comment>
<keyword evidence="5 14" id="KW-0808">Transferase</keyword>
<dbReference type="InterPro" id="IPR014729">
    <property type="entry name" value="Rossmann-like_a/b/a_fold"/>
</dbReference>
<reference evidence="16 17" key="1">
    <citation type="submission" date="2017-09" db="EMBL/GenBank/DDBJ databases">
        <title>Depth-based differentiation of microbial function through sediment-hosted aquifers and enrichment of novel symbionts in the deep terrestrial subsurface.</title>
        <authorList>
            <person name="Probst A.J."/>
            <person name="Ladd B."/>
            <person name="Jarett J.K."/>
            <person name="Geller-Mcgrath D.E."/>
            <person name="Sieber C.M."/>
            <person name="Emerson J.B."/>
            <person name="Anantharaman K."/>
            <person name="Thomas B.C."/>
            <person name="Malmstrom R."/>
            <person name="Stieglmeier M."/>
            <person name="Klingl A."/>
            <person name="Woyke T."/>
            <person name="Ryan C.M."/>
            <person name="Banfield J.F."/>
        </authorList>
    </citation>
    <scope>NUCLEOTIDE SEQUENCE [LARGE SCALE GENOMIC DNA]</scope>
    <source>
        <strain evidence="16">CG08_land_8_20_14_0_20_45_16</strain>
    </source>
</reference>
<keyword evidence="10 14" id="KW-0067">ATP-binding</keyword>
<evidence type="ECO:0000256" key="14">
    <source>
        <dbReference type="PIRNR" id="PIRNR004491"/>
    </source>
</evidence>
<comment type="similarity">
    <text evidence="14">Belongs to the ribF family.</text>
</comment>
<evidence type="ECO:0000256" key="3">
    <source>
        <dbReference type="ARBA" id="ARBA00022630"/>
    </source>
</evidence>
<dbReference type="UniPathway" id="UPA00276">
    <property type="reaction ID" value="UER00406"/>
</dbReference>
<dbReference type="Gene3D" id="3.40.50.620">
    <property type="entry name" value="HUPs"/>
    <property type="match status" value="1"/>
</dbReference>
<dbReference type="GO" id="GO:0006747">
    <property type="term" value="P:FAD biosynthetic process"/>
    <property type="evidence" value="ECO:0007669"/>
    <property type="project" value="UniProtKB-UniRule"/>
</dbReference>
<gene>
    <name evidence="16" type="ORF">COT42_05225</name>
</gene>
<dbReference type="Proteomes" id="UP000231343">
    <property type="component" value="Unassembled WGS sequence"/>
</dbReference>
<protein>
    <recommendedName>
        <fullName evidence="14">Riboflavin biosynthesis protein</fullName>
    </recommendedName>
    <domain>
        <recommendedName>
            <fullName evidence="14">Riboflavin kinase</fullName>
            <ecNumber evidence="14">2.7.1.26</ecNumber>
        </recommendedName>
        <alternativeName>
            <fullName evidence="14">Flavokinase</fullName>
        </alternativeName>
    </domain>
    <domain>
        <recommendedName>
            <fullName evidence="14">FMN adenylyltransferase</fullName>
            <ecNumber evidence="14">2.7.7.2</ecNumber>
        </recommendedName>
        <alternativeName>
            <fullName evidence="14">FAD pyrophosphorylase</fullName>
        </alternativeName>
        <alternativeName>
            <fullName evidence="14">FAD synthase</fullName>
        </alternativeName>
    </domain>
</protein>
<evidence type="ECO:0000256" key="2">
    <source>
        <dbReference type="ARBA" id="ARBA00005201"/>
    </source>
</evidence>
<evidence type="ECO:0000256" key="6">
    <source>
        <dbReference type="ARBA" id="ARBA00022695"/>
    </source>
</evidence>
<sequence length="288" mass="31575">MFDGVHRGHQKVLARAVSRAKQLKVPAIAITFSPHPQELICPERGLKLLTTLSEREALLAEVGIDRVVVIKFDQRLQKLTAEEFIKQYLVARLGVSEVFVGYDYAFGASRTGDIANLKKWAKIFGFKLVVVPPVKCGNKPVKSSVIRELIAAGKFNQAIKLLGHPYQITGKVGRGRGVGKGLGFPTANLQVAKDKLIPAHGVYAGEVNGEKCAVNIGDQPTFGLNRPAVEVHILNLKANLRGKLLQVDLKKRLRAEQQFSDVEKLKSQIRQDLAQIKACQGKVKMSGS</sequence>
<dbReference type="GO" id="GO:0003919">
    <property type="term" value="F:FMN adenylyltransferase activity"/>
    <property type="evidence" value="ECO:0007669"/>
    <property type="project" value="UniProtKB-UniRule"/>
</dbReference>
<comment type="pathway">
    <text evidence="1 14">Cofactor biosynthesis; FAD biosynthesis; FAD from FMN: step 1/1.</text>
</comment>
<dbReference type="GO" id="GO:0008531">
    <property type="term" value="F:riboflavin kinase activity"/>
    <property type="evidence" value="ECO:0007669"/>
    <property type="project" value="UniProtKB-UniRule"/>
</dbReference>
<dbReference type="InterPro" id="IPR023465">
    <property type="entry name" value="Riboflavin_kinase_dom_sf"/>
</dbReference>
<dbReference type="SUPFAM" id="SSF82114">
    <property type="entry name" value="Riboflavin kinase-like"/>
    <property type="match status" value="1"/>
</dbReference>
<evidence type="ECO:0000256" key="1">
    <source>
        <dbReference type="ARBA" id="ARBA00004726"/>
    </source>
</evidence>
<dbReference type="GO" id="GO:0009231">
    <property type="term" value="P:riboflavin biosynthetic process"/>
    <property type="evidence" value="ECO:0007669"/>
    <property type="project" value="InterPro"/>
</dbReference>
<keyword evidence="4 14" id="KW-0288">FMN</keyword>
<feature type="domain" description="Riboflavin kinase" evidence="15">
    <location>
        <begin position="161"/>
        <end position="281"/>
    </location>
</feature>
<proteinExistence type="inferred from homology"/>
<comment type="caution">
    <text evidence="16">The sequence shown here is derived from an EMBL/GenBank/DDBJ whole genome shotgun (WGS) entry which is preliminary data.</text>
</comment>
<dbReference type="PANTHER" id="PTHR22749">
    <property type="entry name" value="RIBOFLAVIN KINASE/FMN ADENYLYLTRANSFERASE"/>
    <property type="match status" value="1"/>
</dbReference>
<accession>A0A2H0XX20</accession>
<dbReference type="InterPro" id="IPR002606">
    <property type="entry name" value="Riboflavin_kinase_bac"/>
</dbReference>
<keyword evidence="8 14" id="KW-0418">Kinase</keyword>
<dbReference type="InterPro" id="IPR015864">
    <property type="entry name" value="FAD_synthase"/>
</dbReference>
<keyword evidence="11" id="KW-0511">Multifunctional enzyme</keyword>
<comment type="catalytic activity">
    <reaction evidence="13 14">
        <text>FMN + ATP + H(+) = FAD + diphosphate</text>
        <dbReference type="Rhea" id="RHEA:17237"/>
        <dbReference type="ChEBI" id="CHEBI:15378"/>
        <dbReference type="ChEBI" id="CHEBI:30616"/>
        <dbReference type="ChEBI" id="CHEBI:33019"/>
        <dbReference type="ChEBI" id="CHEBI:57692"/>
        <dbReference type="ChEBI" id="CHEBI:58210"/>
        <dbReference type="EC" id="2.7.7.2"/>
    </reaction>
</comment>
<evidence type="ECO:0000256" key="11">
    <source>
        <dbReference type="ARBA" id="ARBA00023268"/>
    </source>
</evidence>
<evidence type="ECO:0000256" key="5">
    <source>
        <dbReference type="ARBA" id="ARBA00022679"/>
    </source>
</evidence>
<dbReference type="PANTHER" id="PTHR22749:SF6">
    <property type="entry name" value="RIBOFLAVIN KINASE"/>
    <property type="match status" value="1"/>
</dbReference>